<evidence type="ECO:0000256" key="1">
    <source>
        <dbReference type="SAM" id="Phobius"/>
    </source>
</evidence>
<keyword evidence="3" id="KW-1185">Reference proteome</keyword>
<gene>
    <name evidence="2" type="ORF">EQG79_21980</name>
</gene>
<organism evidence="2 3">
    <name type="scientific">Spirosoma sordidisoli</name>
    <dbReference type="NCBI Taxonomy" id="2502893"/>
    <lineage>
        <taxon>Bacteria</taxon>
        <taxon>Pseudomonadati</taxon>
        <taxon>Bacteroidota</taxon>
        <taxon>Cytophagia</taxon>
        <taxon>Cytophagales</taxon>
        <taxon>Cytophagaceae</taxon>
        <taxon>Spirosoma</taxon>
    </lineage>
</organism>
<dbReference type="AlphaFoldDB" id="A0A4Q2UG83"/>
<dbReference type="Proteomes" id="UP000290407">
    <property type="component" value="Unassembled WGS sequence"/>
</dbReference>
<accession>A0A4Q2UG83</accession>
<keyword evidence="1" id="KW-0812">Transmembrane</keyword>
<name>A0A4Q2UG83_9BACT</name>
<comment type="caution">
    <text evidence="2">The sequence shown here is derived from an EMBL/GenBank/DDBJ whole genome shotgun (WGS) entry which is preliminary data.</text>
</comment>
<keyword evidence="1" id="KW-1133">Transmembrane helix</keyword>
<evidence type="ECO:0000313" key="3">
    <source>
        <dbReference type="Proteomes" id="UP000290407"/>
    </source>
</evidence>
<feature type="transmembrane region" description="Helical" evidence="1">
    <location>
        <begin position="12"/>
        <end position="28"/>
    </location>
</feature>
<sequence length="135" mass="15213">MNKRRSGNPIWHRLFCLLMAFYVINVSIDAPDGYVTPNSRGEYREDLSFNEIESFSELVLETIFGIQDAVPEHDESDEEEDQVSKIFVDWSVPGPVVIYAFAASVGFVAVPVQAFTHSIYRSRSTDINTPPPQIA</sequence>
<dbReference type="RefSeq" id="WP_129604045.1">
    <property type="nucleotide sequence ID" value="NZ_SBLB01000006.1"/>
</dbReference>
<proteinExistence type="predicted"/>
<dbReference type="EMBL" id="SBLB01000006">
    <property type="protein sequence ID" value="RYC68124.1"/>
    <property type="molecule type" value="Genomic_DNA"/>
</dbReference>
<reference evidence="2 3" key="1">
    <citation type="submission" date="2019-01" db="EMBL/GenBank/DDBJ databases">
        <title>Spirosoma flava sp. nov., a propanil-degrading bacterium isolated from herbicide-contaminated soil.</title>
        <authorList>
            <person name="Zhang L."/>
            <person name="Jiang J.-D."/>
        </authorList>
    </citation>
    <scope>NUCLEOTIDE SEQUENCE [LARGE SCALE GENOMIC DNA]</scope>
    <source>
        <strain evidence="2 3">TY50</strain>
    </source>
</reference>
<protein>
    <submittedName>
        <fullName evidence="2">Uncharacterized protein</fullName>
    </submittedName>
</protein>
<feature type="transmembrane region" description="Helical" evidence="1">
    <location>
        <begin position="96"/>
        <end position="115"/>
    </location>
</feature>
<evidence type="ECO:0000313" key="2">
    <source>
        <dbReference type="EMBL" id="RYC68124.1"/>
    </source>
</evidence>
<keyword evidence="1" id="KW-0472">Membrane</keyword>